<dbReference type="SMART" id="SM00166">
    <property type="entry name" value="UBX"/>
    <property type="match status" value="1"/>
</dbReference>
<sequence>MVLVAILTACVSLVRNILQAFLYFIIPRPAITDPQANRVRDSRLTAQFIQKFEEKYGNTHPDFFQGSYSQALDRAKNDLRFAMIILQADEHDNTKKFNRETLTSDLLISFLRENDFLVWAGNIKDPEAFQVNSILQATTYPFVAVIVLATPPGNTGASPRMTVVDRIEGLLSPELLIARFTILISRYGSGLQRIRNERAERDAAREIREQQDSAYLASLQADQEKERKARELAEAKRLANERAKREAEERRLFLENKEKWKRWALTQLPNEPNQNETDVTSLSFRLLNGERVVRRFRADDTVETIYTFVDTYHMRKDTSSSSTVHQPPKDYVHTFDFLLVSPFPRTVHHVDKFKTIKNVSGLWPSANLIVEGLTSDDDDE</sequence>
<dbReference type="GO" id="GO:0005783">
    <property type="term" value="C:endoplasmic reticulum"/>
    <property type="evidence" value="ECO:0007669"/>
    <property type="project" value="TreeGrafter"/>
</dbReference>
<dbReference type="InterPro" id="IPR029071">
    <property type="entry name" value="Ubiquitin-like_domsf"/>
</dbReference>
<gene>
    <name evidence="5" type="ORF">DERYTH_LOCUS5475</name>
</gene>
<dbReference type="GO" id="GO:0036503">
    <property type="term" value="P:ERAD pathway"/>
    <property type="evidence" value="ECO:0007669"/>
    <property type="project" value="TreeGrafter"/>
</dbReference>
<dbReference type="Gene3D" id="3.10.20.90">
    <property type="entry name" value="Phosphatidylinositol 3-kinase Catalytic Subunit, Chain A, domain 1"/>
    <property type="match status" value="1"/>
</dbReference>
<organism evidence="5 6">
    <name type="scientific">Dentiscutata erythropus</name>
    <dbReference type="NCBI Taxonomy" id="1348616"/>
    <lineage>
        <taxon>Eukaryota</taxon>
        <taxon>Fungi</taxon>
        <taxon>Fungi incertae sedis</taxon>
        <taxon>Mucoromycota</taxon>
        <taxon>Glomeromycotina</taxon>
        <taxon>Glomeromycetes</taxon>
        <taxon>Diversisporales</taxon>
        <taxon>Gigasporaceae</taxon>
        <taxon>Dentiscutata</taxon>
    </lineage>
</organism>
<dbReference type="SMART" id="SM00594">
    <property type="entry name" value="UAS"/>
    <property type="match status" value="1"/>
</dbReference>
<reference evidence="5" key="1">
    <citation type="submission" date="2021-06" db="EMBL/GenBank/DDBJ databases">
        <authorList>
            <person name="Kallberg Y."/>
            <person name="Tangrot J."/>
            <person name="Rosling A."/>
        </authorList>
    </citation>
    <scope>NUCLEOTIDE SEQUENCE</scope>
    <source>
        <strain evidence="5">MA453B</strain>
    </source>
</reference>
<keyword evidence="1 2" id="KW-0175">Coiled coil</keyword>
<evidence type="ECO:0000256" key="2">
    <source>
        <dbReference type="SAM" id="Coils"/>
    </source>
</evidence>
<keyword evidence="6" id="KW-1185">Reference proteome</keyword>
<evidence type="ECO:0000313" key="6">
    <source>
        <dbReference type="Proteomes" id="UP000789405"/>
    </source>
</evidence>
<proteinExistence type="predicted"/>
<dbReference type="Pfam" id="PF21021">
    <property type="entry name" value="FAF1"/>
    <property type="match status" value="1"/>
</dbReference>
<dbReference type="Proteomes" id="UP000789405">
    <property type="component" value="Unassembled WGS sequence"/>
</dbReference>
<evidence type="ECO:0000313" key="5">
    <source>
        <dbReference type="EMBL" id="CAG8555413.1"/>
    </source>
</evidence>
<dbReference type="AlphaFoldDB" id="A0A9N9B922"/>
<evidence type="ECO:0000259" key="4">
    <source>
        <dbReference type="PROSITE" id="PS50033"/>
    </source>
</evidence>
<feature type="domain" description="UBX" evidence="4">
    <location>
        <begin position="275"/>
        <end position="360"/>
    </location>
</feature>
<dbReference type="SUPFAM" id="SSF54236">
    <property type="entry name" value="Ubiquitin-like"/>
    <property type="match status" value="1"/>
</dbReference>
<keyword evidence="3" id="KW-0732">Signal</keyword>
<evidence type="ECO:0000256" key="1">
    <source>
        <dbReference type="ARBA" id="ARBA00023054"/>
    </source>
</evidence>
<comment type="caution">
    <text evidence="5">The sequence shown here is derived from an EMBL/GenBank/DDBJ whole genome shotgun (WGS) entry which is preliminary data.</text>
</comment>
<dbReference type="InterPro" id="IPR050730">
    <property type="entry name" value="UBX_domain-protein"/>
</dbReference>
<dbReference type="CDD" id="cd01767">
    <property type="entry name" value="UBX"/>
    <property type="match status" value="1"/>
</dbReference>
<dbReference type="GO" id="GO:0043130">
    <property type="term" value="F:ubiquitin binding"/>
    <property type="evidence" value="ECO:0007669"/>
    <property type="project" value="TreeGrafter"/>
</dbReference>
<dbReference type="EMBL" id="CAJVPY010002291">
    <property type="protein sequence ID" value="CAG8555413.1"/>
    <property type="molecule type" value="Genomic_DNA"/>
</dbReference>
<feature type="coiled-coil region" evidence="2">
    <location>
        <begin position="216"/>
        <end position="250"/>
    </location>
</feature>
<protein>
    <submittedName>
        <fullName evidence="5">182_t:CDS:1</fullName>
    </submittedName>
</protein>
<dbReference type="InterPro" id="IPR006577">
    <property type="entry name" value="UAS"/>
</dbReference>
<evidence type="ECO:0000256" key="3">
    <source>
        <dbReference type="SAM" id="SignalP"/>
    </source>
</evidence>
<dbReference type="PANTHER" id="PTHR23322:SF1">
    <property type="entry name" value="FAS-ASSOCIATED FACTOR 2"/>
    <property type="match status" value="1"/>
</dbReference>
<dbReference type="Gene3D" id="3.40.30.10">
    <property type="entry name" value="Glutaredoxin"/>
    <property type="match status" value="1"/>
</dbReference>
<dbReference type="PANTHER" id="PTHR23322">
    <property type="entry name" value="FAS-ASSOCIATED PROTEIN"/>
    <property type="match status" value="1"/>
</dbReference>
<feature type="chain" id="PRO_5040432691" evidence="3">
    <location>
        <begin position="33"/>
        <end position="380"/>
    </location>
</feature>
<dbReference type="InterPro" id="IPR001012">
    <property type="entry name" value="UBX_dom"/>
</dbReference>
<dbReference type="InterPro" id="IPR049483">
    <property type="entry name" value="FAF1_2-like_UAS"/>
</dbReference>
<dbReference type="InterPro" id="IPR036249">
    <property type="entry name" value="Thioredoxin-like_sf"/>
</dbReference>
<dbReference type="SUPFAM" id="SSF52833">
    <property type="entry name" value="Thioredoxin-like"/>
    <property type="match status" value="1"/>
</dbReference>
<feature type="signal peptide" evidence="3">
    <location>
        <begin position="1"/>
        <end position="32"/>
    </location>
</feature>
<dbReference type="PROSITE" id="PS50033">
    <property type="entry name" value="UBX"/>
    <property type="match status" value="1"/>
</dbReference>
<dbReference type="Pfam" id="PF00789">
    <property type="entry name" value="UBX"/>
    <property type="match status" value="1"/>
</dbReference>
<dbReference type="OrthoDB" id="1026733at2759"/>
<name>A0A9N9B922_9GLOM</name>
<accession>A0A9N9B922</accession>